<comment type="caution">
    <text evidence="1">The sequence shown here is derived from an EMBL/GenBank/DDBJ whole genome shotgun (WGS) entry which is preliminary data.</text>
</comment>
<gene>
    <name evidence="1" type="ORF">XENORESO_009327</name>
</gene>
<dbReference type="Proteomes" id="UP001444071">
    <property type="component" value="Unassembled WGS sequence"/>
</dbReference>
<dbReference type="EMBL" id="JAHRIM010032937">
    <property type="protein sequence ID" value="MEQ2265581.1"/>
    <property type="molecule type" value="Genomic_DNA"/>
</dbReference>
<evidence type="ECO:0000313" key="2">
    <source>
        <dbReference type="Proteomes" id="UP001444071"/>
    </source>
</evidence>
<proteinExistence type="predicted"/>
<keyword evidence="2" id="KW-1185">Reference proteome</keyword>
<evidence type="ECO:0000313" key="1">
    <source>
        <dbReference type="EMBL" id="MEQ2265581.1"/>
    </source>
</evidence>
<name>A0ABV0WA56_9TELE</name>
<reference evidence="1 2" key="1">
    <citation type="submission" date="2021-06" db="EMBL/GenBank/DDBJ databases">
        <authorList>
            <person name="Palmer J.M."/>
        </authorList>
    </citation>
    <scope>NUCLEOTIDE SEQUENCE [LARGE SCALE GENOMIC DNA]</scope>
    <source>
        <strain evidence="1 2">XR_2019</strain>
        <tissue evidence="1">Muscle</tissue>
    </source>
</reference>
<accession>A0ABV0WA56</accession>
<protein>
    <submittedName>
        <fullName evidence="1">Uncharacterized protein</fullName>
    </submittedName>
</protein>
<organism evidence="1 2">
    <name type="scientific">Xenotaenia resolanae</name>
    <dbReference type="NCBI Taxonomy" id="208358"/>
    <lineage>
        <taxon>Eukaryota</taxon>
        <taxon>Metazoa</taxon>
        <taxon>Chordata</taxon>
        <taxon>Craniata</taxon>
        <taxon>Vertebrata</taxon>
        <taxon>Euteleostomi</taxon>
        <taxon>Actinopterygii</taxon>
        <taxon>Neopterygii</taxon>
        <taxon>Teleostei</taxon>
        <taxon>Neoteleostei</taxon>
        <taxon>Acanthomorphata</taxon>
        <taxon>Ovalentaria</taxon>
        <taxon>Atherinomorphae</taxon>
        <taxon>Cyprinodontiformes</taxon>
        <taxon>Goodeidae</taxon>
        <taxon>Xenotaenia</taxon>
    </lineage>
</organism>
<sequence length="142" mass="16565">MFCFIALFYIYPTEEKHRLFGNSSPFPTWTSFCLLKALTNIPSKRVQQCSQLSLCFNFTMRTNLKDVPSVANECIYEWIWKAESHKIKLALRLSPQEQQPPCFLLQKSQREPNVDTHWTRVGSTIFLCISQASLLWAMTKPQ</sequence>